<dbReference type="PANTHER" id="PTHR48005">
    <property type="entry name" value="LEUCINE RICH REPEAT KINASE 2"/>
    <property type="match status" value="1"/>
</dbReference>
<evidence type="ECO:0000256" key="2">
    <source>
        <dbReference type="ARBA" id="ARBA00022527"/>
    </source>
</evidence>
<reference evidence="9 10" key="1">
    <citation type="submission" date="2020-10" db="EMBL/GenBank/DDBJ databases">
        <title>Plant Genome Project.</title>
        <authorList>
            <person name="Zhang R.-G."/>
        </authorList>
    </citation>
    <scope>NUCLEOTIDE SEQUENCE [LARGE SCALE GENOMIC DNA]</scope>
    <source>
        <strain evidence="9">FAFU-HL-1</strain>
        <tissue evidence="9">Leaf</tissue>
    </source>
</reference>
<dbReference type="InterPro" id="IPR051420">
    <property type="entry name" value="Ser_Thr_Kinases_DiverseReg"/>
</dbReference>
<dbReference type="Proteomes" id="UP000657918">
    <property type="component" value="Unassembled WGS sequence"/>
</dbReference>
<keyword evidence="4" id="KW-0547">Nucleotide-binding</keyword>
<evidence type="ECO:0000256" key="4">
    <source>
        <dbReference type="ARBA" id="ARBA00022741"/>
    </source>
</evidence>
<gene>
    <name evidence="9" type="ORF">SADUNF_Sadunf01G0100600</name>
</gene>
<comment type="catalytic activity">
    <reaction evidence="7">
        <text>L-threonyl-[protein] + ATP = O-phospho-L-threonyl-[protein] + ADP + H(+)</text>
        <dbReference type="Rhea" id="RHEA:46608"/>
        <dbReference type="Rhea" id="RHEA-COMP:11060"/>
        <dbReference type="Rhea" id="RHEA-COMP:11605"/>
        <dbReference type="ChEBI" id="CHEBI:15378"/>
        <dbReference type="ChEBI" id="CHEBI:30013"/>
        <dbReference type="ChEBI" id="CHEBI:30616"/>
        <dbReference type="ChEBI" id="CHEBI:61977"/>
        <dbReference type="ChEBI" id="CHEBI:456216"/>
        <dbReference type="EC" id="2.7.11.1"/>
    </reaction>
</comment>
<evidence type="ECO:0000256" key="3">
    <source>
        <dbReference type="ARBA" id="ARBA00022679"/>
    </source>
</evidence>
<evidence type="ECO:0000256" key="6">
    <source>
        <dbReference type="ARBA" id="ARBA00022840"/>
    </source>
</evidence>
<dbReference type="GO" id="GO:0004674">
    <property type="term" value="F:protein serine/threonine kinase activity"/>
    <property type="evidence" value="ECO:0007669"/>
    <property type="project" value="UniProtKB-KW"/>
</dbReference>
<dbReference type="GO" id="GO:0005524">
    <property type="term" value="F:ATP binding"/>
    <property type="evidence" value="ECO:0007669"/>
    <property type="project" value="UniProtKB-KW"/>
</dbReference>
<dbReference type="EC" id="2.7.11.1" evidence="1"/>
<proteinExistence type="predicted"/>
<evidence type="ECO:0000256" key="7">
    <source>
        <dbReference type="ARBA" id="ARBA00047899"/>
    </source>
</evidence>
<sequence>MDRPANLDSTALSPFHWHRISSDDAGHVTEIDLANIGLKELAYSMEVNEKCYVYSLGVLALEVLVGEYPGKLISYLNSSSNEGII</sequence>
<dbReference type="EMBL" id="JADGMS010000001">
    <property type="protein sequence ID" value="KAF9689521.1"/>
    <property type="molecule type" value="Genomic_DNA"/>
</dbReference>
<dbReference type="PANTHER" id="PTHR48005:SF13">
    <property type="entry name" value="SERINE_THREONINE-PROTEIN KINASE DDB_G0278509-RELATED"/>
    <property type="match status" value="1"/>
</dbReference>
<evidence type="ECO:0000313" key="9">
    <source>
        <dbReference type="EMBL" id="KAF9689521.1"/>
    </source>
</evidence>
<name>A0A835TK01_9ROSI</name>
<comment type="catalytic activity">
    <reaction evidence="8">
        <text>L-seryl-[protein] + ATP = O-phospho-L-seryl-[protein] + ADP + H(+)</text>
        <dbReference type="Rhea" id="RHEA:17989"/>
        <dbReference type="Rhea" id="RHEA-COMP:9863"/>
        <dbReference type="Rhea" id="RHEA-COMP:11604"/>
        <dbReference type="ChEBI" id="CHEBI:15378"/>
        <dbReference type="ChEBI" id="CHEBI:29999"/>
        <dbReference type="ChEBI" id="CHEBI:30616"/>
        <dbReference type="ChEBI" id="CHEBI:83421"/>
        <dbReference type="ChEBI" id="CHEBI:456216"/>
        <dbReference type="EC" id="2.7.11.1"/>
    </reaction>
</comment>
<keyword evidence="3" id="KW-0808">Transferase</keyword>
<evidence type="ECO:0000256" key="8">
    <source>
        <dbReference type="ARBA" id="ARBA00048679"/>
    </source>
</evidence>
<keyword evidence="10" id="KW-1185">Reference proteome</keyword>
<protein>
    <recommendedName>
        <fullName evidence="1">non-specific serine/threonine protein kinase</fullName>
        <ecNumber evidence="1">2.7.11.1</ecNumber>
    </recommendedName>
</protein>
<accession>A0A835TK01</accession>
<comment type="caution">
    <text evidence="9">The sequence shown here is derived from an EMBL/GenBank/DDBJ whole genome shotgun (WGS) entry which is preliminary data.</text>
</comment>
<evidence type="ECO:0000256" key="1">
    <source>
        <dbReference type="ARBA" id="ARBA00012513"/>
    </source>
</evidence>
<dbReference type="OrthoDB" id="1434998at2759"/>
<evidence type="ECO:0000256" key="5">
    <source>
        <dbReference type="ARBA" id="ARBA00022777"/>
    </source>
</evidence>
<dbReference type="AlphaFoldDB" id="A0A835TK01"/>
<organism evidence="9 10">
    <name type="scientific">Salix dunnii</name>
    <dbReference type="NCBI Taxonomy" id="1413687"/>
    <lineage>
        <taxon>Eukaryota</taxon>
        <taxon>Viridiplantae</taxon>
        <taxon>Streptophyta</taxon>
        <taxon>Embryophyta</taxon>
        <taxon>Tracheophyta</taxon>
        <taxon>Spermatophyta</taxon>
        <taxon>Magnoliopsida</taxon>
        <taxon>eudicotyledons</taxon>
        <taxon>Gunneridae</taxon>
        <taxon>Pentapetalae</taxon>
        <taxon>rosids</taxon>
        <taxon>fabids</taxon>
        <taxon>Malpighiales</taxon>
        <taxon>Salicaceae</taxon>
        <taxon>Saliceae</taxon>
        <taxon>Salix</taxon>
    </lineage>
</organism>
<keyword evidence="5" id="KW-0418">Kinase</keyword>
<evidence type="ECO:0000313" key="10">
    <source>
        <dbReference type="Proteomes" id="UP000657918"/>
    </source>
</evidence>
<keyword evidence="2" id="KW-0723">Serine/threonine-protein kinase</keyword>
<keyword evidence="6" id="KW-0067">ATP-binding</keyword>